<dbReference type="AlphaFoldDB" id="A0AAX2ZPF7"/>
<organism evidence="2 3">
    <name type="scientific">Terrisporobacter hibernicus</name>
    <dbReference type="NCBI Taxonomy" id="2813371"/>
    <lineage>
        <taxon>Bacteria</taxon>
        <taxon>Bacillati</taxon>
        <taxon>Bacillota</taxon>
        <taxon>Clostridia</taxon>
        <taxon>Peptostreptococcales</taxon>
        <taxon>Peptostreptococcaceae</taxon>
        <taxon>Terrisporobacter</taxon>
    </lineage>
</organism>
<reference evidence="2 3" key="1">
    <citation type="journal article" date="2023" name="Int. J. Syst. Evol. Microbiol.">
        <title>Terrisporobacter hibernicus sp. nov., isolated from bovine faeces in Northern Ireland.</title>
        <authorList>
            <person name="Mitchell M."/>
            <person name="Nguyen S.V."/>
            <person name="Connor M."/>
            <person name="Fairley D.J."/>
            <person name="Donoghue O."/>
            <person name="Marshall H."/>
            <person name="Koolman L."/>
            <person name="McMullan G."/>
            <person name="Schaffer K.E."/>
            <person name="McGrath J.W."/>
            <person name="Fanning S."/>
        </authorList>
    </citation>
    <scope>NUCLEOTIDE SEQUENCE [LARGE SCALE GENOMIC DNA]</scope>
    <source>
        <strain evidence="2 3">MCA3</strain>
    </source>
</reference>
<dbReference type="Proteomes" id="UP001198983">
    <property type="component" value="Chromosome"/>
</dbReference>
<evidence type="ECO:0000259" key="1">
    <source>
        <dbReference type="Pfam" id="PF07796"/>
    </source>
</evidence>
<dbReference type="KEGG" id="tem:JW646_09720"/>
<protein>
    <submittedName>
        <fullName evidence="2">DUF1638 domain-containing protein</fullName>
    </submittedName>
</protein>
<dbReference type="InterPro" id="IPR012437">
    <property type="entry name" value="DUF1638"/>
</dbReference>
<feature type="domain" description="DUF1638" evidence="1">
    <location>
        <begin position="37"/>
        <end position="183"/>
    </location>
</feature>
<keyword evidence="3" id="KW-1185">Reference proteome</keyword>
<evidence type="ECO:0000313" key="3">
    <source>
        <dbReference type="Proteomes" id="UP001198983"/>
    </source>
</evidence>
<sequence>MNIFILSCGVFEPELNKILEDIKKEKLFKEDINVKYLPFGLHTNLDKLKSVITSSLDCIQSDKIVLLYGSKCHYMFHEFLKGYDNLITFKDSNCIELIIGDEIKNNHDNLYITPGWVIKFDELNKFINAVDIYDIRQQYGQYDNVIIGDTGVCEFTDDMIFDLFEKIQVPIEIQKTDINNFKNKIIDAIEKAING</sequence>
<dbReference type="EMBL" id="CP081135">
    <property type="protein sequence ID" value="UEL49642.1"/>
    <property type="molecule type" value="Genomic_DNA"/>
</dbReference>
<accession>A0AAX2ZPF7</accession>
<dbReference type="RefSeq" id="WP_148558525.1">
    <property type="nucleotide sequence ID" value="NZ_CP081135.1"/>
</dbReference>
<name>A0AAX2ZPF7_9FIRM</name>
<evidence type="ECO:0000313" key="2">
    <source>
        <dbReference type="EMBL" id="UEL49642.1"/>
    </source>
</evidence>
<gene>
    <name evidence="2" type="ORF">JW646_09720</name>
</gene>
<proteinExistence type="predicted"/>
<dbReference type="Pfam" id="PF07796">
    <property type="entry name" value="DUF1638"/>
    <property type="match status" value="1"/>
</dbReference>